<organism evidence="1">
    <name type="scientific">uncultured Caudovirales phage</name>
    <dbReference type="NCBI Taxonomy" id="2100421"/>
    <lineage>
        <taxon>Viruses</taxon>
        <taxon>Duplodnaviria</taxon>
        <taxon>Heunggongvirae</taxon>
        <taxon>Uroviricota</taxon>
        <taxon>Caudoviricetes</taxon>
        <taxon>Peduoviridae</taxon>
        <taxon>Maltschvirus</taxon>
        <taxon>Maltschvirus maltsch</taxon>
    </lineage>
</organism>
<protein>
    <submittedName>
        <fullName evidence="1">Uncharacterized protein</fullName>
    </submittedName>
</protein>
<evidence type="ECO:0000313" key="1">
    <source>
        <dbReference type="EMBL" id="CAB5194930.1"/>
    </source>
</evidence>
<proteinExistence type="predicted"/>
<gene>
    <name evidence="1" type="ORF">UFOVP178_43</name>
</gene>
<name>A0A6J7WFS2_9CAUD</name>
<dbReference type="EMBL" id="LR798215">
    <property type="protein sequence ID" value="CAB5194930.1"/>
    <property type="molecule type" value="Genomic_DNA"/>
</dbReference>
<reference evidence="1" key="1">
    <citation type="submission" date="2020-05" db="EMBL/GenBank/DDBJ databases">
        <authorList>
            <person name="Chiriac C."/>
            <person name="Salcher M."/>
            <person name="Ghai R."/>
            <person name="Kavagutti S V."/>
        </authorList>
    </citation>
    <scope>NUCLEOTIDE SEQUENCE</scope>
</reference>
<accession>A0A6J7WFS2</accession>
<sequence length="86" mass="10219">MSEKKSNILMPSAIGRLDPVVHAIRAENWDEVQNLLDVERNRIYEKTETLEKQLDEQTYAWSAVHSFWERTFNPEFREAVLKEVNQ</sequence>